<evidence type="ECO:0008006" key="4">
    <source>
        <dbReference type="Google" id="ProtNLM"/>
    </source>
</evidence>
<proteinExistence type="predicted"/>
<dbReference type="Proteomes" id="UP000321261">
    <property type="component" value="Unassembled WGS sequence"/>
</dbReference>
<organism evidence="2 3">
    <name type="scientific">Pseudonocardia hierapolitana</name>
    <dbReference type="NCBI Taxonomy" id="1128676"/>
    <lineage>
        <taxon>Bacteria</taxon>
        <taxon>Bacillati</taxon>
        <taxon>Actinomycetota</taxon>
        <taxon>Actinomycetes</taxon>
        <taxon>Pseudonocardiales</taxon>
        <taxon>Pseudonocardiaceae</taxon>
        <taxon>Pseudonocardia</taxon>
    </lineage>
</organism>
<reference evidence="2 3" key="1">
    <citation type="submission" date="2019-06" db="EMBL/GenBank/DDBJ databases">
        <title>Sequencing the genomes of 1000 actinobacteria strains.</title>
        <authorList>
            <person name="Klenk H.-P."/>
        </authorList>
    </citation>
    <scope>NUCLEOTIDE SEQUENCE [LARGE SCALE GENOMIC DNA]</scope>
    <source>
        <strain evidence="2 3">DSM 45671</strain>
    </source>
</reference>
<feature type="chain" id="PRO_5039187674" description="Secreted protein" evidence="1">
    <location>
        <begin position="21"/>
        <end position="76"/>
    </location>
</feature>
<evidence type="ECO:0000256" key="1">
    <source>
        <dbReference type="SAM" id="SignalP"/>
    </source>
</evidence>
<comment type="caution">
    <text evidence="2">The sequence shown here is derived from an EMBL/GenBank/DDBJ whole genome shotgun (WGS) entry which is preliminary data.</text>
</comment>
<accession>A0A561SNP4</accession>
<name>A0A561SNP4_9PSEU</name>
<feature type="signal peptide" evidence="1">
    <location>
        <begin position="1"/>
        <end position="20"/>
    </location>
</feature>
<keyword evidence="1" id="KW-0732">Signal</keyword>
<protein>
    <recommendedName>
        <fullName evidence="4">Secreted protein</fullName>
    </recommendedName>
</protein>
<dbReference type="AlphaFoldDB" id="A0A561SNP4"/>
<dbReference type="EMBL" id="VIWU01000001">
    <property type="protein sequence ID" value="TWF76487.1"/>
    <property type="molecule type" value="Genomic_DNA"/>
</dbReference>
<evidence type="ECO:0000313" key="2">
    <source>
        <dbReference type="EMBL" id="TWF76487.1"/>
    </source>
</evidence>
<keyword evidence="3" id="KW-1185">Reference proteome</keyword>
<sequence>MTRLRAIAPLLVAAVLTAIAVVTVKSAGCDDPGRYELVAGGYQLVGGCIAPGDIVVPEPAPVPAPLPAAGEAPEKG</sequence>
<gene>
    <name evidence="2" type="ORF">FHX44_112377</name>
</gene>
<evidence type="ECO:0000313" key="3">
    <source>
        <dbReference type="Proteomes" id="UP000321261"/>
    </source>
</evidence>
<dbReference type="RefSeq" id="WP_147255729.1">
    <property type="nucleotide sequence ID" value="NZ_VIWU01000001.1"/>
</dbReference>
<dbReference type="OrthoDB" id="3579851at2"/>